<dbReference type="PRINTS" id="PR00830">
    <property type="entry name" value="ENDOLAPTASE"/>
</dbReference>
<accession>A0A022L1A9</accession>
<evidence type="ECO:0000256" key="2">
    <source>
        <dbReference type="ARBA" id="ARBA00023125"/>
    </source>
</evidence>
<dbReference type="SMART" id="SM00421">
    <property type="entry name" value="HTH_LUXR"/>
    <property type="match status" value="1"/>
</dbReference>
<evidence type="ECO:0000313" key="6">
    <source>
        <dbReference type="Proteomes" id="UP000019754"/>
    </source>
</evidence>
<dbReference type="Gene3D" id="1.10.10.10">
    <property type="entry name" value="Winged helix-like DNA-binding domain superfamily/Winged helix DNA-binding domain"/>
    <property type="match status" value="1"/>
</dbReference>
<dbReference type="AlphaFoldDB" id="A0A022L1A9"/>
<keyword evidence="1" id="KW-0805">Transcription regulation</keyword>
<dbReference type="PRINTS" id="PR00038">
    <property type="entry name" value="HTHLUXR"/>
</dbReference>
<evidence type="ECO:0000259" key="4">
    <source>
        <dbReference type="PROSITE" id="PS50043"/>
    </source>
</evidence>
<dbReference type="InterPro" id="IPR041664">
    <property type="entry name" value="AAA_16"/>
</dbReference>
<keyword evidence="2" id="KW-0238">DNA-binding</keyword>
<dbReference type="Proteomes" id="UP000019754">
    <property type="component" value="Unassembled WGS sequence"/>
</dbReference>
<dbReference type="EMBL" id="AORC01000009">
    <property type="protein sequence ID" value="EYT49529.1"/>
    <property type="molecule type" value="Genomic_DNA"/>
</dbReference>
<dbReference type="Gene3D" id="3.40.50.300">
    <property type="entry name" value="P-loop containing nucleotide triphosphate hydrolases"/>
    <property type="match status" value="1"/>
</dbReference>
<dbReference type="OrthoDB" id="3197423at2"/>
<protein>
    <recommendedName>
        <fullName evidence="4">HTH luxR-type domain-containing protein</fullName>
    </recommendedName>
</protein>
<sequence length="873" mass="93799">MTTASTPLIGREQELALALAALTSTRRGGLLVHGPRGVGKTSLARTIAASQGEPPHWVHADRVLRRFPYGALSPLLDQDLSRPSGTDPAGLRRAVVRALTAPGTERPVVVVDDADQLDVPSSTVLSQLSMTGQIRLVVVSRRHPSVSEQFGSLVHDGVLTALELCPLRDDEIRSLLQERLGGSVPGTVAEFFVRRCDGNPRVLDAWLTAAQDQGVIVSRSGVWLLTGLPLRPSPLLRDIGEHFSAEMDSTTRTAADLIALTEELPVQDALAMGLGEGVDRLIHDGVCTVTAHRPPGVRFTSRATMELHRATISRGHGMVLRTGIGRDIDLSGHPLAPRAAWIRWSLDSGVELPRSLLVETAREAMRSSRPQFAHAVLRSIGSEQLEPEQQLDLATALCDVNRALLASDLLLQALPHITTPAGMDRSALVWARILLRLDTPVEDLESSVEQWRRLVGGPDPSPEQREHRDVLAIRLLDALAPAGRALTDPARLEKATAGPGPSATQALALITLSGHHAARGHHDLAHALAARVVVDDGTCENAADLHRLLVRAHPSPPAPLPTAPARLSAEFCDDTAHLAQETGPVEFERGRDALRAGDVAEAVRALRIAVEALTLWDDRQLLPSALSTAAYAAALLPDSSVTDDQLRRLRELDRRGTIEMQLLTRATEAAARRIRHRGEDDPHELRELAQHARAAQSLSAEAQIHLLAVAAGELGTIQDMERPEPLPPLLTDGRVLVAYRIGAALRSGDSAELIRLAAVMQSSPSAVRTLAEEAKRLAQLSGDPAELAGAAALLRSTGAPAGGRLSRREQEVAEGILEGLSNAEIAERLGVTTRTVEGHVYRLYRRLGISTRHELTAKHLEPPAQDSPPPPAP</sequence>
<comment type="caution">
    <text evidence="5">The sequence shown here is derived from an EMBL/GenBank/DDBJ whole genome shotgun (WGS) entry which is preliminary data.</text>
</comment>
<evidence type="ECO:0000313" key="5">
    <source>
        <dbReference type="EMBL" id="EYT49529.1"/>
    </source>
</evidence>
<dbReference type="SUPFAM" id="SSF52540">
    <property type="entry name" value="P-loop containing nucleoside triphosphate hydrolases"/>
    <property type="match status" value="1"/>
</dbReference>
<dbReference type="PROSITE" id="PS00622">
    <property type="entry name" value="HTH_LUXR_1"/>
    <property type="match status" value="1"/>
</dbReference>
<dbReference type="CDD" id="cd06170">
    <property type="entry name" value="LuxR_C_like"/>
    <property type="match status" value="1"/>
</dbReference>
<evidence type="ECO:0000256" key="3">
    <source>
        <dbReference type="ARBA" id="ARBA00023163"/>
    </source>
</evidence>
<dbReference type="InterPro" id="IPR036388">
    <property type="entry name" value="WH-like_DNA-bd_sf"/>
</dbReference>
<name>A0A022L1A9_9MICO</name>
<keyword evidence="3" id="KW-0804">Transcription</keyword>
<dbReference type="PROSITE" id="PS50043">
    <property type="entry name" value="HTH_LUXR_2"/>
    <property type="match status" value="1"/>
</dbReference>
<gene>
    <name evidence="5" type="ORF">D641_0107765</name>
</gene>
<dbReference type="RefSeq" id="WP_017823087.1">
    <property type="nucleotide sequence ID" value="NZ_AORC01000009.1"/>
</dbReference>
<dbReference type="PANTHER" id="PTHR44688">
    <property type="entry name" value="DNA-BINDING TRANSCRIPTIONAL ACTIVATOR DEVR_DOSR"/>
    <property type="match status" value="1"/>
</dbReference>
<dbReference type="GO" id="GO:0006355">
    <property type="term" value="P:regulation of DNA-templated transcription"/>
    <property type="evidence" value="ECO:0007669"/>
    <property type="project" value="InterPro"/>
</dbReference>
<dbReference type="PANTHER" id="PTHR44688:SF16">
    <property type="entry name" value="DNA-BINDING TRANSCRIPTIONAL ACTIVATOR DEVR_DOSR"/>
    <property type="match status" value="1"/>
</dbReference>
<feature type="domain" description="HTH luxR-type" evidence="4">
    <location>
        <begin position="798"/>
        <end position="863"/>
    </location>
</feature>
<dbReference type="SMART" id="SM00382">
    <property type="entry name" value="AAA"/>
    <property type="match status" value="1"/>
</dbReference>
<dbReference type="Pfam" id="PF00196">
    <property type="entry name" value="GerE"/>
    <property type="match status" value="1"/>
</dbReference>
<dbReference type="InterPro" id="IPR003593">
    <property type="entry name" value="AAA+_ATPase"/>
</dbReference>
<dbReference type="InterPro" id="IPR000792">
    <property type="entry name" value="Tscrpt_reg_LuxR_C"/>
</dbReference>
<reference evidence="5 6" key="1">
    <citation type="journal article" date="2013" name="Genome Announc.">
        <title>Draft genome sequence of an Actinobacterium, Brachybacterium muris strain UCD-AY4.</title>
        <authorList>
            <person name="Lo J.R."/>
            <person name="Lang J.M."/>
            <person name="Darling A.E."/>
            <person name="Eisen J.A."/>
            <person name="Coil D.A."/>
        </authorList>
    </citation>
    <scope>NUCLEOTIDE SEQUENCE [LARGE SCALE GENOMIC DNA]</scope>
    <source>
        <strain evidence="5 6">UCD-AY4</strain>
    </source>
</reference>
<dbReference type="STRING" id="1249481.D641_0107765"/>
<dbReference type="InterPro" id="IPR016032">
    <property type="entry name" value="Sig_transdc_resp-reg_C-effctor"/>
</dbReference>
<dbReference type="SUPFAM" id="SSF46894">
    <property type="entry name" value="C-terminal effector domain of the bipartite response regulators"/>
    <property type="match status" value="1"/>
</dbReference>
<proteinExistence type="predicted"/>
<dbReference type="HOGENOM" id="CLU_015308_1_0_11"/>
<evidence type="ECO:0000256" key="1">
    <source>
        <dbReference type="ARBA" id="ARBA00023015"/>
    </source>
</evidence>
<organism evidence="5 6">
    <name type="scientific">Brachybacterium muris UCD-AY4</name>
    <dbReference type="NCBI Taxonomy" id="1249481"/>
    <lineage>
        <taxon>Bacteria</taxon>
        <taxon>Bacillati</taxon>
        <taxon>Actinomycetota</taxon>
        <taxon>Actinomycetes</taxon>
        <taxon>Micrococcales</taxon>
        <taxon>Dermabacteraceae</taxon>
        <taxon>Brachybacterium</taxon>
    </lineage>
</organism>
<dbReference type="Pfam" id="PF13191">
    <property type="entry name" value="AAA_16"/>
    <property type="match status" value="1"/>
</dbReference>
<dbReference type="InterPro" id="IPR027417">
    <property type="entry name" value="P-loop_NTPase"/>
</dbReference>
<dbReference type="GO" id="GO:0003677">
    <property type="term" value="F:DNA binding"/>
    <property type="evidence" value="ECO:0007669"/>
    <property type="project" value="UniProtKB-KW"/>
</dbReference>
<keyword evidence="6" id="KW-1185">Reference proteome</keyword>